<evidence type="ECO:0000259" key="4">
    <source>
        <dbReference type="PROSITE" id="PS50132"/>
    </source>
</evidence>
<feature type="compositionally biased region" description="Basic and acidic residues" evidence="2">
    <location>
        <begin position="178"/>
        <end position="197"/>
    </location>
</feature>
<dbReference type="SMART" id="SM00315">
    <property type="entry name" value="RGS"/>
    <property type="match status" value="1"/>
</dbReference>
<sequence>MDSKSLWWCILIVILVFTSFGIGWSVTLFITFSTFLIGLLSLLYIQKGNVDSYYRNYSGNPLSESNVSDGGLQQVVQKSLTPNKLHNSDHRVTGSELIDTSLQEILGYVIRDYVSPWYNLISTNEDLPQKSVRKSAQKLAINISNRVKEVDWIPYLTTRLVDDAASHLKLFKQARAKMKQEERPKSPRNSPRRETRISPKRTHKRNKSETDIAWYFGSRNSDKKDVEYTVGHTSKFYVNDSGKQSSLEDYFFDLECTMENNAVCRDLICTDDEKEKEFLSELVELLLYILLPDKDFQCKPLRFILRELFSNCVILPLFSMLSDPDYINQAILWLCLREVSLPSEIFLSTLRTTNNCDELKYTKQLVSSEIQLLRSRDSGGDSDLSIKQQLSSLFYVIKIIDNRLSKIDNNENLISYSDYYDFNPLENDAKSIDLPLDFILKNNVALSYFIDYTSSLSKQDYLFFYLNIEGWKVSVEQQLSDIQINKMKGLNENSNSVYENIRSTAMNIYEQYLGDKDEHKVDISATLIHKLFFRIRNLTEAPSELWFDDVQKAIYEKMKVCDEFLPQFKKSKSYIKLLEELDLLQQTIVDEDTISLSSLDNLEVAALEEPKSTNNGNLHQKQNYLTVEGLEKSSSKHVRSLSDVTCFMAKPELHISDSNLNGIEKIDPIDPSTTEKLLKTGDFALCVKIIETGIVCEKGKTFGIYATHVSRQYDTGFLEEWHIYRRYSDFHDLHTKIKERYPDLSKIAFPGKKTFHNMDRAVLERRMKMLGLYMQELTQSHIVHTHHGLRDLLMTFLEQGDYDRVTSGGPISHTIDTIVNPIKTGMKTIKNMPEQLIHTVDEVVEKVFHQKTPQKQQQPASKVGAALDIESDDNIPLRIMLLLVDEVFDLKSRNQWLRRRIVTILRQIVRTMFGDIVNRRILDYVSFITSPKNVAHYLHVFKQSFWPNGVKAERKPDRDEGSKYRTRVAAKIALLSCLTDELKHIIGSETTRKGLLSIFELFQRPILNRRLIYVLLEGILSNLFPEKNITEIFHKLHSKSRRHQEKQKELVLKIR</sequence>
<feature type="domain" description="RGS" evidence="4">
    <location>
        <begin position="435"/>
        <end position="559"/>
    </location>
</feature>
<feature type="region of interest" description="Disordered" evidence="2">
    <location>
        <begin position="175"/>
        <end position="206"/>
    </location>
</feature>
<dbReference type="Pfam" id="PF00615">
    <property type="entry name" value="RGS"/>
    <property type="match status" value="1"/>
</dbReference>
<protein>
    <submittedName>
        <fullName evidence="8">Sorting nexin-13-like isoform X1</fullName>
    </submittedName>
</protein>
<keyword evidence="3" id="KW-0472">Membrane</keyword>
<dbReference type="CDD" id="cd06873">
    <property type="entry name" value="PX_SNX13"/>
    <property type="match status" value="1"/>
</dbReference>
<dbReference type="Gene3D" id="3.30.1520.10">
    <property type="entry name" value="Phox-like domain"/>
    <property type="match status" value="1"/>
</dbReference>
<dbReference type="GeneID" id="108556928"/>
<dbReference type="SMART" id="SM00312">
    <property type="entry name" value="PX"/>
    <property type="match status" value="1"/>
</dbReference>
<dbReference type="InterPro" id="IPR001683">
    <property type="entry name" value="PX_dom"/>
</dbReference>
<dbReference type="Pfam" id="PF00787">
    <property type="entry name" value="PX"/>
    <property type="match status" value="1"/>
</dbReference>
<dbReference type="Pfam" id="PF02194">
    <property type="entry name" value="PXA"/>
    <property type="match status" value="1"/>
</dbReference>
<name>A0ABM1M2E3_NICVS</name>
<evidence type="ECO:0000313" key="8">
    <source>
        <dbReference type="RefSeq" id="XP_017768743.1"/>
    </source>
</evidence>
<keyword evidence="7" id="KW-1185">Reference proteome</keyword>
<proteinExistence type="inferred from homology"/>
<dbReference type="Proteomes" id="UP000695000">
    <property type="component" value="Unplaced"/>
</dbReference>
<dbReference type="PROSITE" id="PS50132">
    <property type="entry name" value="RGS"/>
    <property type="match status" value="1"/>
</dbReference>
<dbReference type="SMART" id="SM00313">
    <property type="entry name" value="PXA"/>
    <property type="match status" value="1"/>
</dbReference>
<dbReference type="PANTHER" id="PTHR22775:SF3">
    <property type="entry name" value="SORTING NEXIN-13"/>
    <property type="match status" value="1"/>
</dbReference>
<dbReference type="SUPFAM" id="SSF64268">
    <property type="entry name" value="PX domain"/>
    <property type="match status" value="1"/>
</dbReference>
<keyword evidence="3" id="KW-0812">Transmembrane</keyword>
<dbReference type="SUPFAM" id="SSF48097">
    <property type="entry name" value="Regulator of G-protein signaling, RGS"/>
    <property type="match status" value="1"/>
</dbReference>
<dbReference type="InterPro" id="IPR003114">
    <property type="entry name" value="Phox_assoc"/>
</dbReference>
<dbReference type="Gene3D" id="1.10.167.10">
    <property type="entry name" value="Regulator of G-protein Signalling 4, domain 2"/>
    <property type="match status" value="1"/>
</dbReference>
<dbReference type="InterPro" id="IPR036305">
    <property type="entry name" value="RGS_sf"/>
</dbReference>
<feature type="transmembrane region" description="Helical" evidence="3">
    <location>
        <begin position="5"/>
        <end position="22"/>
    </location>
</feature>
<comment type="similarity">
    <text evidence="1">Belongs to the sorting nexin family.</text>
</comment>
<dbReference type="PROSITE" id="PS50195">
    <property type="entry name" value="PX"/>
    <property type="match status" value="1"/>
</dbReference>
<dbReference type="PROSITE" id="PS51207">
    <property type="entry name" value="PXA"/>
    <property type="match status" value="1"/>
</dbReference>
<evidence type="ECO:0000256" key="3">
    <source>
        <dbReference type="SAM" id="Phobius"/>
    </source>
</evidence>
<evidence type="ECO:0000256" key="2">
    <source>
        <dbReference type="SAM" id="MobiDB-lite"/>
    </source>
</evidence>
<evidence type="ECO:0000313" key="7">
    <source>
        <dbReference type="Proteomes" id="UP000695000"/>
    </source>
</evidence>
<evidence type="ECO:0000259" key="5">
    <source>
        <dbReference type="PROSITE" id="PS50195"/>
    </source>
</evidence>
<dbReference type="InterPro" id="IPR044926">
    <property type="entry name" value="RGS_subdomain_2"/>
</dbReference>
<dbReference type="RefSeq" id="XP_017768743.1">
    <property type="nucleotide sequence ID" value="XM_017913254.1"/>
</dbReference>
<dbReference type="InterPro" id="IPR037437">
    <property type="entry name" value="SNX13_PX"/>
</dbReference>
<keyword evidence="3" id="KW-1133">Transmembrane helix</keyword>
<feature type="domain" description="PX" evidence="5">
    <location>
        <begin position="683"/>
        <end position="804"/>
    </location>
</feature>
<feature type="domain" description="PXA" evidence="6">
    <location>
        <begin position="95"/>
        <end position="339"/>
    </location>
</feature>
<gene>
    <name evidence="8" type="primary">LOC108556928</name>
</gene>
<dbReference type="PANTHER" id="PTHR22775">
    <property type="entry name" value="SORTING NEXIN"/>
    <property type="match status" value="1"/>
</dbReference>
<dbReference type="InterPro" id="IPR036871">
    <property type="entry name" value="PX_dom_sf"/>
</dbReference>
<dbReference type="InterPro" id="IPR016137">
    <property type="entry name" value="RGS"/>
</dbReference>
<organism evidence="7 8">
    <name type="scientific">Nicrophorus vespilloides</name>
    <name type="common">Boreal carrion beetle</name>
    <dbReference type="NCBI Taxonomy" id="110193"/>
    <lineage>
        <taxon>Eukaryota</taxon>
        <taxon>Metazoa</taxon>
        <taxon>Ecdysozoa</taxon>
        <taxon>Arthropoda</taxon>
        <taxon>Hexapoda</taxon>
        <taxon>Insecta</taxon>
        <taxon>Pterygota</taxon>
        <taxon>Neoptera</taxon>
        <taxon>Endopterygota</taxon>
        <taxon>Coleoptera</taxon>
        <taxon>Polyphaga</taxon>
        <taxon>Staphyliniformia</taxon>
        <taxon>Silphidae</taxon>
        <taxon>Nicrophorinae</taxon>
        <taxon>Nicrophorus</taxon>
    </lineage>
</organism>
<evidence type="ECO:0000259" key="6">
    <source>
        <dbReference type="PROSITE" id="PS51207"/>
    </source>
</evidence>
<dbReference type="Pfam" id="PF08628">
    <property type="entry name" value="Nexin_C"/>
    <property type="match status" value="1"/>
</dbReference>
<reference evidence="8" key="1">
    <citation type="submission" date="2025-08" db="UniProtKB">
        <authorList>
            <consortium name="RefSeq"/>
        </authorList>
    </citation>
    <scope>IDENTIFICATION</scope>
    <source>
        <tissue evidence="8">Whole Larva</tissue>
    </source>
</reference>
<accession>A0ABM1M2E3</accession>
<dbReference type="InterPro" id="IPR013937">
    <property type="entry name" value="Sorting_nexin_C"/>
</dbReference>
<evidence type="ECO:0000256" key="1">
    <source>
        <dbReference type="ARBA" id="ARBA00010883"/>
    </source>
</evidence>